<evidence type="ECO:0000313" key="9">
    <source>
        <dbReference type="Proteomes" id="UP000292958"/>
    </source>
</evidence>
<keyword evidence="4" id="KW-0378">Hydrolase</keyword>
<dbReference type="EMBL" id="SHKW01000001">
    <property type="protein sequence ID" value="RZU40235.1"/>
    <property type="molecule type" value="Genomic_DNA"/>
</dbReference>
<dbReference type="InterPro" id="IPR027417">
    <property type="entry name" value="P-loop_NTPase"/>
</dbReference>
<dbReference type="GO" id="GO:0003924">
    <property type="term" value="F:GTPase activity"/>
    <property type="evidence" value="ECO:0007669"/>
    <property type="project" value="InterPro"/>
</dbReference>
<evidence type="ECO:0000256" key="2">
    <source>
        <dbReference type="ARBA" id="ARBA00009625"/>
    </source>
</evidence>
<evidence type="ECO:0000256" key="3">
    <source>
        <dbReference type="ARBA" id="ARBA00022741"/>
    </source>
</evidence>
<dbReference type="SUPFAM" id="SSF54593">
    <property type="entry name" value="Glyoxalase/Bleomycin resistance protein/Dihydroxybiphenyl dioxygenase"/>
    <property type="match status" value="1"/>
</dbReference>
<evidence type="ECO:0000259" key="7">
    <source>
        <dbReference type="PROSITE" id="PS51819"/>
    </source>
</evidence>
<dbReference type="Proteomes" id="UP000292958">
    <property type="component" value="Unassembled WGS sequence"/>
</dbReference>
<keyword evidence="5" id="KW-0342">GTP-binding</keyword>
<dbReference type="GO" id="GO:0005525">
    <property type="term" value="F:GTP binding"/>
    <property type="evidence" value="ECO:0007669"/>
    <property type="project" value="UniProtKB-KW"/>
</dbReference>
<evidence type="ECO:0000256" key="1">
    <source>
        <dbReference type="ARBA" id="ARBA00009308"/>
    </source>
</evidence>
<dbReference type="InterPro" id="IPR052040">
    <property type="entry name" value="GTPase/Isobutyryl-CoA_mutase"/>
</dbReference>
<sequence>MPAAQDMIADVDRKTAASGNEIERMVARLRQGDVRALARAISMVEDGAEGAETLLAECRRSRVKALKIGVTGPPGAGKSTLVDQMARWLRGRGEAVGVIAIDPSSPYTGGALLGDRIRMQEPVGDAGIYVRSMASRGAVGGVARAVRDVCDVMEASGRGKILIETVGVGQDEVEIARLADVTVLVLVPGMGDDVQSLKAGLMEIADVFVVNKSDREGAERVVAEIVGMQGLASVPGERVPAVVQTVATTGEGVEKLMDAIAESMDAIARCGEEKSTRDESHGAREWMSELGNELRLDHLGVAVKSIAGARGFYEMLGMAVAQEERVEHEQVKVAMLPMGESRLELLEPTAEDSVIGRFLAKRGEGLHHIAMKVADVDAMFVRLKENGVRLVSDQVRRGAGGHRYFFVHPASTGGVLLEIVGEG</sequence>
<reference evidence="8 9" key="1">
    <citation type="submission" date="2019-02" db="EMBL/GenBank/DDBJ databases">
        <title>Genomic Encyclopedia of Archaeal and Bacterial Type Strains, Phase II (KMG-II): from individual species to whole genera.</title>
        <authorList>
            <person name="Goeker M."/>
        </authorList>
    </citation>
    <scope>NUCLEOTIDE SEQUENCE [LARGE SCALE GENOMIC DNA]</scope>
    <source>
        <strain evidence="8 9">DSM 18101</strain>
    </source>
</reference>
<evidence type="ECO:0000256" key="6">
    <source>
        <dbReference type="ARBA" id="ARBA00023186"/>
    </source>
</evidence>
<keyword evidence="6" id="KW-0143">Chaperone</keyword>
<dbReference type="InterPro" id="IPR005129">
    <property type="entry name" value="GTPase_ArgK"/>
</dbReference>
<accession>A0A4Q7YTK2</accession>
<dbReference type="CDD" id="cd07249">
    <property type="entry name" value="MMCE"/>
    <property type="match status" value="1"/>
</dbReference>
<comment type="caution">
    <text evidence="8">The sequence shown here is derived from an EMBL/GenBank/DDBJ whole genome shotgun (WGS) entry which is preliminary data.</text>
</comment>
<evidence type="ECO:0000313" key="8">
    <source>
        <dbReference type="EMBL" id="RZU40235.1"/>
    </source>
</evidence>
<dbReference type="Pfam" id="PF13669">
    <property type="entry name" value="Glyoxalase_4"/>
    <property type="match status" value="1"/>
</dbReference>
<dbReference type="InterPro" id="IPR037523">
    <property type="entry name" value="VOC_core"/>
</dbReference>
<dbReference type="PROSITE" id="PS51819">
    <property type="entry name" value="VOC"/>
    <property type="match status" value="1"/>
</dbReference>
<name>A0A4Q7YTK2_9BACT</name>
<feature type="domain" description="VOC" evidence="7">
    <location>
        <begin position="295"/>
        <end position="422"/>
    </location>
</feature>
<proteinExistence type="inferred from homology"/>
<evidence type="ECO:0000256" key="5">
    <source>
        <dbReference type="ARBA" id="ARBA00023134"/>
    </source>
</evidence>
<gene>
    <name evidence="8" type="ORF">BDD14_1680</name>
</gene>
<keyword evidence="9" id="KW-1185">Reference proteome</keyword>
<evidence type="ECO:0000256" key="4">
    <source>
        <dbReference type="ARBA" id="ARBA00022801"/>
    </source>
</evidence>
<dbReference type="Gene3D" id="3.10.180.10">
    <property type="entry name" value="2,3-Dihydroxybiphenyl 1,2-Dioxygenase, domain 1"/>
    <property type="match status" value="1"/>
</dbReference>
<dbReference type="Pfam" id="PF03308">
    <property type="entry name" value="MeaB"/>
    <property type="match status" value="1"/>
</dbReference>
<dbReference type="PANTHER" id="PTHR43087">
    <property type="entry name" value="LYSINE/ARGININE/ORNITHINE TRANSPORT SYSTEM KINASE"/>
    <property type="match status" value="1"/>
</dbReference>
<dbReference type="PANTHER" id="PTHR43087:SF1">
    <property type="entry name" value="LAO_AO TRANSPORT SYSTEM ATPASE"/>
    <property type="match status" value="1"/>
</dbReference>
<comment type="similarity">
    <text evidence="1">Belongs to the methylmalonyl-CoA epimerase family.</text>
</comment>
<dbReference type="CDD" id="cd03114">
    <property type="entry name" value="MMAA-like"/>
    <property type="match status" value="1"/>
</dbReference>
<protein>
    <submittedName>
        <fullName evidence="8">Methylmalonyl-CoA epimerase</fullName>
    </submittedName>
</protein>
<dbReference type="NCBIfam" id="TIGR00750">
    <property type="entry name" value="lao"/>
    <property type="match status" value="1"/>
</dbReference>
<dbReference type="InterPro" id="IPR029068">
    <property type="entry name" value="Glyas_Bleomycin-R_OHBP_Dase"/>
</dbReference>
<dbReference type="NCBIfam" id="TIGR03081">
    <property type="entry name" value="metmalonyl_epim"/>
    <property type="match status" value="1"/>
</dbReference>
<dbReference type="SUPFAM" id="SSF52540">
    <property type="entry name" value="P-loop containing nucleoside triphosphate hydrolases"/>
    <property type="match status" value="1"/>
</dbReference>
<dbReference type="Gene3D" id="3.40.50.300">
    <property type="entry name" value="P-loop containing nucleotide triphosphate hydrolases"/>
    <property type="match status" value="1"/>
</dbReference>
<dbReference type="InterPro" id="IPR017515">
    <property type="entry name" value="MeMalonyl-CoA_epimerase"/>
</dbReference>
<comment type="similarity">
    <text evidence="2">Belongs to the SIMIBI class G3E GTPase family. ArgK/MeaB subfamily.</text>
</comment>
<dbReference type="AlphaFoldDB" id="A0A4Q7YTK2"/>
<dbReference type="InterPro" id="IPR003593">
    <property type="entry name" value="AAA+_ATPase"/>
</dbReference>
<keyword evidence="3" id="KW-0547">Nucleotide-binding</keyword>
<dbReference type="SMART" id="SM00382">
    <property type="entry name" value="AAA"/>
    <property type="match status" value="1"/>
</dbReference>
<organism evidence="8 9">
    <name type="scientific">Edaphobacter modestus</name>
    <dbReference type="NCBI Taxonomy" id="388466"/>
    <lineage>
        <taxon>Bacteria</taxon>
        <taxon>Pseudomonadati</taxon>
        <taxon>Acidobacteriota</taxon>
        <taxon>Terriglobia</taxon>
        <taxon>Terriglobales</taxon>
        <taxon>Acidobacteriaceae</taxon>
        <taxon>Edaphobacter</taxon>
    </lineage>
</organism>